<name>A0A3G3LY17_9CAUD</name>
<evidence type="ECO:0000313" key="1">
    <source>
        <dbReference type="EMBL" id="AYQ98996.1"/>
    </source>
</evidence>
<organism evidence="1 2">
    <name type="scientific">Arthrobacter phage Anjali</name>
    <dbReference type="NCBI Taxonomy" id="2484217"/>
    <lineage>
        <taxon>Viruses</taxon>
        <taxon>Duplodnaviria</taxon>
        <taxon>Heunggongvirae</taxon>
        <taxon>Uroviricota</taxon>
        <taxon>Caudoviricetes</taxon>
        <taxon>Anjalivirus</taxon>
        <taxon>Anjalivirus anjali</taxon>
    </lineage>
</organism>
<reference evidence="1 2" key="1">
    <citation type="submission" date="2018-10" db="EMBL/GenBank/DDBJ databases">
        <authorList>
            <person name="Rimple P.A."/>
            <person name="Stoner T.H."/>
            <person name="Garlena R.A."/>
            <person name="Russell D.A."/>
            <person name="Pope W.H."/>
            <person name="Jacobs-Sera D."/>
            <person name="Hatfull G.F."/>
        </authorList>
    </citation>
    <scope>NUCLEOTIDE SEQUENCE [LARGE SCALE GENOMIC DNA]</scope>
</reference>
<evidence type="ECO:0000313" key="2">
    <source>
        <dbReference type="Proteomes" id="UP000270032"/>
    </source>
</evidence>
<protein>
    <submittedName>
        <fullName evidence="1">Uncharacterized protein</fullName>
    </submittedName>
</protein>
<dbReference type="EMBL" id="MK016490">
    <property type="protein sequence ID" value="AYQ98996.1"/>
    <property type="molecule type" value="Genomic_DNA"/>
</dbReference>
<dbReference type="GeneID" id="55612371"/>
<proteinExistence type="predicted"/>
<sequence>METLAATACVQQLTYTYQAVCTTCHWKSIPDLMKHRTQALADTHNALWHTPAVCDL</sequence>
<dbReference type="Proteomes" id="UP000270032">
    <property type="component" value="Segment"/>
</dbReference>
<keyword evidence="2" id="KW-1185">Reference proteome</keyword>
<gene>
    <name evidence="1" type="primary">26</name>
    <name evidence="1" type="ORF">PBI_ANJALI_26</name>
</gene>
<dbReference type="KEGG" id="vg:55612371"/>
<accession>A0A3G3LY17</accession>
<dbReference type="RefSeq" id="YP_009842174.1">
    <property type="nucleotide sequence ID" value="NC_048739.1"/>
</dbReference>